<dbReference type="NCBIfam" id="TIGR02734">
    <property type="entry name" value="crtI_fam"/>
    <property type="match status" value="1"/>
</dbReference>
<keyword evidence="3 5" id="KW-0125">Carotenoid biosynthesis</keyword>
<gene>
    <name evidence="7" type="primary">crtI</name>
    <name evidence="7" type="ORF">GLV81_02010</name>
</gene>
<name>A0A6I6GWK9_9BACT</name>
<evidence type="ECO:0000313" key="8">
    <source>
        <dbReference type="Proteomes" id="UP000426027"/>
    </source>
</evidence>
<dbReference type="PANTHER" id="PTHR43734">
    <property type="entry name" value="PHYTOENE DESATURASE"/>
    <property type="match status" value="1"/>
</dbReference>
<protein>
    <submittedName>
        <fullName evidence="7">Phytoene desaturase</fullName>
    </submittedName>
</protein>
<proteinExistence type="inferred from homology"/>
<dbReference type="Proteomes" id="UP000426027">
    <property type="component" value="Chromosome"/>
</dbReference>
<dbReference type="NCBIfam" id="NF042421">
    <property type="entry name" value="hydcarot_desat_CrtD"/>
    <property type="match status" value="1"/>
</dbReference>
<dbReference type="EMBL" id="CP046566">
    <property type="protein sequence ID" value="QGW27041.1"/>
    <property type="molecule type" value="Genomic_DNA"/>
</dbReference>
<evidence type="ECO:0000256" key="4">
    <source>
        <dbReference type="ARBA" id="ARBA00023002"/>
    </source>
</evidence>
<evidence type="ECO:0000256" key="1">
    <source>
        <dbReference type="ARBA" id="ARBA00004829"/>
    </source>
</evidence>
<evidence type="ECO:0000259" key="6">
    <source>
        <dbReference type="Pfam" id="PF01593"/>
    </source>
</evidence>
<dbReference type="InterPro" id="IPR036188">
    <property type="entry name" value="FAD/NAD-bd_sf"/>
</dbReference>
<comment type="similarity">
    <text evidence="2 5">Belongs to the carotenoid/retinoid oxidoreductase family.</text>
</comment>
<dbReference type="AlphaFoldDB" id="A0A6I6GWK9"/>
<evidence type="ECO:0000313" key="7">
    <source>
        <dbReference type="EMBL" id="QGW27041.1"/>
    </source>
</evidence>
<accession>A0A6I6GWK9</accession>
<sequence length="500" mass="55912">MSSKGRAIIVGAGIAGLATAIRLAVQGWQVQVFEINSYPGGKLSWFEQDGYAFDAGPSLFTQPQYIEDLFALANEPIQDYFQYVQSDVACRYFFANGKQVTAWADHSKFAAEMETQLGEPAANVHAYLQRSATTYNKIGKLFVEKSLRHWRQFSWKEVATAIKHSSKSLLMSSLNAYNEQAFTTKEAVQMFNRYATYNGSNPYKAPGMLSLIPHLELNVGTFYPKGGMISITNALHRLAEKKGVQFHFNSKVDRIIESAGKAEGVVVNGRNIMADLIVSNADVYFTYKHLLRNELAAKKVLKQERSSSALIFYWGIKTSFPQLGLHNIFFSDNYAEEFRHLFQTKSFYPDPTVYINITTKMESGQAPEGKENWFVMINAPANVGQPWSEWIPEARQRIISKLSAQLQCDVEALIETEAVLDPVTIEQRTASYMGSLYGTSSNSRMAAFLRHANDSAQIQGLYFVGGSVHPGGGIPLCMQSAAITVNLIQKQYKLKHVAHH</sequence>
<dbReference type="InterPro" id="IPR014105">
    <property type="entry name" value="Carotenoid/retinoid_OxRdtase"/>
</dbReference>
<evidence type="ECO:0000256" key="2">
    <source>
        <dbReference type="ARBA" id="ARBA00006046"/>
    </source>
</evidence>
<dbReference type="InterPro" id="IPR002937">
    <property type="entry name" value="Amino_oxidase"/>
</dbReference>
<dbReference type="SUPFAM" id="SSF51905">
    <property type="entry name" value="FAD/NAD(P)-binding domain"/>
    <property type="match status" value="1"/>
</dbReference>
<dbReference type="InterPro" id="IPR054840">
    <property type="entry name" value="hydcarot_desat_CrtD"/>
</dbReference>
<dbReference type="KEGG" id="fls:GLV81_02010"/>
<comment type="pathway">
    <text evidence="1 5">Carotenoid biosynthesis.</text>
</comment>
<dbReference type="Pfam" id="PF01593">
    <property type="entry name" value="Amino_oxidase"/>
    <property type="match status" value="1"/>
</dbReference>
<keyword evidence="4 5" id="KW-0560">Oxidoreductase</keyword>
<evidence type="ECO:0000256" key="5">
    <source>
        <dbReference type="RuleBase" id="RU362075"/>
    </source>
</evidence>
<dbReference type="Gene3D" id="3.50.50.60">
    <property type="entry name" value="FAD/NAD(P)-binding domain"/>
    <property type="match status" value="2"/>
</dbReference>
<evidence type="ECO:0000256" key="3">
    <source>
        <dbReference type="ARBA" id="ARBA00022746"/>
    </source>
</evidence>
<reference evidence="7 8" key="1">
    <citation type="submission" date="2019-11" db="EMBL/GenBank/DDBJ databases">
        <authorList>
            <person name="Im W.T."/>
        </authorList>
    </citation>
    <scope>NUCLEOTIDE SEQUENCE [LARGE SCALE GENOMIC DNA]</scope>
    <source>
        <strain evidence="7 8">SB-02</strain>
    </source>
</reference>
<dbReference type="RefSeq" id="WP_157476391.1">
    <property type="nucleotide sequence ID" value="NZ_CP046566.1"/>
</dbReference>
<keyword evidence="8" id="KW-1185">Reference proteome</keyword>
<dbReference type="GO" id="GO:0016117">
    <property type="term" value="P:carotenoid biosynthetic process"/>
    <property type="evidence" value="ECO:0007669"/>
    <property type="project" value="UniProtKB-KW"/>
</dbReference>
<dbReference type="GO" id="GO:0016491">
    <property type="term" value="F:oxidoreductase activity"/>
    <property type="evidence" value="ECO:0007669"/>
    <property type="project" value="UniProtKB-KW"/>
</dbReference>
<dbReference type="PANTHER" id="PTHR43734:SF7">
    <property type="entry name" value="4,4'-DIAPONEUROSPORENE OXYGENASE"/>
    <property type="match status" value="1"/>
</dbReference>
<organism evidence="7 8">
    <name type="scientific">Phnomibacter ginsenosidimutans</name>
    <dbReference type="NCBI Taxonomy" id="2676868"/>
    <lineage>
        <taxon>Bacteria</taxon>
        <taxon>Pseudomonadati</taxon>
        <taxon>Bacteroidota</taxon>
        <taxon>Chitinophagia</taxon>
        <taxon>Chitinophagales</taxon>
        <taxon>Chitinophagaceae</taxon>
        <taxon>Phnomibacter</taxon>
    </lineage>
</organism>
<feature type="domain" description="Amine oxidase" evidence="6">
    <location>
        <begin position="14"/>
        <end position="484"/>
    </location>
</feature>